<keyword evidence="2" id="KW-1185">Reference proteome</keyword>
<dbReference type="RefSeq" id="WP_378970554.1">
    <property type="nucleotide sequence ID" value="NZ_JBHSWN010000001.1"/>
</dbReference>
<name>A0ABW2BL73_9HYPH</name>
<evidence type="ECO:0000313" key="1">
    <source>
        <dbReference type="EMBL" id="MFC6790594.1"/>
    </source>
</evidence>
<dbReference type="Proteomes" id="UP001596292">
    <property type="component" value="Unassembled WGS sequence"/>
</dbReference>
<proteinExistence type="predicted"/>
<accession>A0ABW2BL73</accession>
<evidence type="ECO:0000313" key="2">
    <source>
        <dbReference type="Proteomes" id="UP001596292"/>
    </source>
</evidence>
<reference evidence="2" key="1">
    <citation type="journal article" date="2019" name="Int. J. Syst. Evol. Microbiol.">
        <title>The Global Catalogue of Microorganisms (GCM) 10K type strain sequencing project: providing services to taxonomists for standard genome sequencing and annotation.</title>
        <authorList>
            <consortium name="The Broad Institute Genomics Platform"/>
            <consortium name="The Broad Institute Genome Sequencing Center for Infectious Disease"/>
            <person name="Wu L."/>
            <person name="Ma J."/>
        </authorList>
    </citation>
    <scope>NUCLEOTIDE SEQUENCE [LARGE SCALE GENOMIC DNA]</scope>
    <source>
        <strain evidence="2">CCUG 48316</strain>
    </source>
</reference>
<sequence>MTLRKRFCYATELRAFAREVDDLALADRRDPEAPIVTKVDLAKRMRERAAEVMRHEDPAERGTFRAETVFGKRSARPARAEIRGSRRVQAA</sequence>
<protein>
    <submittedName>
        <fullName evidence="1">Uncharacterized protein</fullName>
    </submittedName>
</protein>
<organism evidence="1 2">
    <name type="scientific">Methylobacterium komagatae</name>
    <dbReference type="NCBI Taxonomy" id="374425"/>
    <lineage>
        <taxon>Bacteria</taxon>
        <taxon>Pseudomonadati</taxon>
        <taxon>Pseudomonadota</taxon>
        <taxon>Alphaproteobacteria</taxon>
        <taxon>Hyphomicrobiales</taxon>
        <taxon>Methylobacteriaceae</taxon>
        <taxon>Methylobacterium</taxon>
    </lineage>
</organism>
<dbReference type="EMBL" id="JBHSWN010000001">
    <property type="protein sequence ID" value="MFC6790594.1"/>
    <property type="molecule type" value="Genomic_DNA"/>
</dbReference>
<gene>
    <name evidence="1" type="ORF">ACFQE0_13855</name>
</gene>
<comment type="caution">
    <text evidence="1">The sequence shown here is derived from an EMBL/GenBank/DDBJ whole genome shotgun (WGS) entry which is preliminary data.</text>
</comment>